<gene>
    <name evidence="14" type="ORF">CR203_02335</name>
</gene>
<evidence type="ECO:0000313" key="15">
    <source>
        <dbReference type="Proteomes" id="UP000281498"/>
    </source>
</evidence>
<feature type="domain" description="Ketopantoate reductase C-terminal" evidence="13">
    <location>
        <begin position="174"/>
        <end position="292"/>
    </location>
</feature>
<keyword evidence="6 11" id="KW-0566">Pantothenate biosynthesis</keyword>
<dbReference type="NCBIfam" id="TIGR00745">
    <property type="entry name" value="apbA_panE"/>
    <property type="match status" value="1"/>
</dbReference>
<dbReference type="Proteomes" id="UP000281498">
    <property type="component" value="Unassembled WGS sequence"/>
</dbReference>
<dbReference type="UniPathway" id="UPA00028">
    <property type="reaction ID" value="UER00004"/>
</dbReference>
<feature type="domain" description="Ketopantoate reductase N-terminal" evidence="12">
    <location>
        <begin position="3"/>
        <end position="148"/>
    </location>
</feature>
<dbReference type="InterPro" id="IPR013752">
    <property type="entry name" value="KPA_reductase"/>
</dbReference>
<dbReference type="Gene3D" id="1.10.1040.10">
    <property type="entry name" value="N-(1-d-carboxylethyl)-l-norvaline Dehydrogenase, domain 2"/>
    <property type="match status" value="1"/>
</dbReference>
<dbReference type="EC" id="1.1.1.169" evidence="4 11"/>
<dbReference type="AlphaFoldDB" id="A0A3A9KBC8"/>
<comment type="catalytic activity">
    <reaction evidence="10 11">
        <text>(R)-pantoate + NADP(+) = 2-dehydropantoate + NADPH + H(+)</text>
        <dbReference type="Rhea" id="RHEA:16233"/>
        <dbReference type="ChEBI" id="CHEBI:11561"/>
        <dbReference type="ChEBI" id="CHEBI:15378"/>
        <dbReference type="ChEBI" id="CHEBI:15980"/>
        <dbReference type="ChEBI" id="CHEBI:57783"/>
        <dbReference type="ChEBI" id="CHEBI:58349"/>
        <dbReference type="EC" id="1.1.1.169"/>
    </reaction>
</comment>
<reference evidence="14 15" key="1">
    <citation type="submission" date="2017-10" db="EMBL/GenBank/DDBJ databases">
        <title>Bacillus sp. nov., a halophilic bacterium isolated from a Keqin Lake.</title>
        <authorList>
            <person name="Wang H."/>
        </authorList>
    </citation>
    <scope>NUCLEOTIDE SEQUENCE [LARGE SCALE GENOMIC DNA]</scope>
    <source>
        <strain evidence="14 15">KCTC 13187</strain>
    </source>
</reference>
<dbReference type="GO" id="GO:0008677">
    <property type="term" value="F:2-dehydropantoate 2-reductase activity"/>
    <property type="evidence" value="ECO:0007669"/>
    <property type="project" value="UniProtKB-EC"/>
</dbReference>
<comment type="caution">
    <text evidence="14">The sequence shown here is derived from an EMBL/GenBank/DDBJ whole genome shotgun (WGS) entry which is preliminary data.</text>
</comment>
<protein>
    <recommendedName>
        <fullName evidence="5 11">2-dehydropantoate 2-reductase</fullName>
        <ecNumber evidence="4 11">1.1.1.169</ecNumber>
    </recommendedName>
    <alternativeName>
        <fullName evidence="9 11">Ketopantoate reductase</fullName>
    </alternativeName>
</protein>
<evidence type="ECO:0000259" key="12">
    <source>
        <dbReference type="Pfam" id="PF02558"/>
    </source>
</evidence>
<evidence type="ECO:0000256" key="8">
    <source>
        <dbReference type="ARBA" id="ARBA00023002"/>
    </source>
</evidence>
<evidence type="ECO:0000256" key="4">
    <source>
        <dbReference type="ARBA" id="ARBA00013014"/>
    </source>
</evidence>
<evidence type="ECO:0000256" key="11">
    <source>
        <dbReference type="RuleBase" id="RU362068"/>
    </source>
</evidence>
<dbReference type="GO" id="GO:0015940">
    <property type="term" value="P:pantothenate biosynthetic process"/>
    <property type="evidence" value="ECO:0007669"/>
    <property type="project" value="UniProtKB-UniPathway"/>
</dbReference>
<evidence type="ECO:0000313" key="14">
    <source>
        <dbReference type="EMBL" id="RKL68898.1"/>
    </source>
</evidence>
<dbReference type="SUPFAM" id="SSF48179">
    <property type="entry name" value="6-phosphogluconate dehydrogenase C-terminal domain-like"/>
    <property type="match status" value="1"/>
</dbReference>
<evidence type="ECO:0000256" key="6">
    <source>
        <dbReference type="ARBA" id="ARBA00022655"/>
    </source>
</evidence>
<evidence type="ECO:0000256" key="1">
    <source>
        <dbReference type="ARBA" id="ARBA00002919"/>
    </source>
</evidence>
<dbReference type="SUPFAM" id="SSF51735">
    <property type="entry name" value="NAD(P)-binding Rossmann-fold domains"/>
    <property type="match status" value="1"/>
</dbReference>
<comment type="pathway">
    <text evidence="2 11">Cofactor biosynthesis; (R)-pantothenate biosynthesis; (R)-pantoate from 3-methyl-2-oxobutanoate: step 2/2.</text>
</comment>
<name>A0A3A9KBC8_9BACI</name>
<dbReference type="Pfam" id="PF08546">
    <property type="entry name" value="ApbA_C"/>
    <property type="match status" value="1"/>
</dbReference>
<keyword evidence="8 11" id="KW-0560">Oxidoreductase</keyword>
<dbReference type="GO" id="GO:0005737">
    <property type="term" value="C:cytoplasm"/>
    <property type="evidence" value="ECO:0007669"/>
    <property type="project" value="TreeGrafter"/>
</dbReference>
<comment type="similarity">
    <text evidence="3 11">Belongs to the ketopantoate reductase family.</text>
</comment>
<evidence type="ECO:0000256" key="10">
    <source>
        <dbReference type="ARBA" id="ARBA00048793"/>
    </source>
</evidence>
<evidence type="ECO:0000256" key="2">
    <source>
        <dbReference type="ARBA" id="ARBA00004994"/>
    </source>
</evidence>
<dbReference type="OrthoDB" id="9800163at2"/>
<accession>A0A3A9KBC8</accession>
<dbReference type="InterPro" id="IPR003710">
    <property type="entry name" value="ApbA"/>
</dbReference>
<evidence type="ECO:0000256" key="9">
    <source>
        <dbReference type="ARBA" id="ARBA00032024"/>
    </source>
</evidence>
<dbReference type="InterPro" id="IPR013328">
    <property type="entry name" value="6PGD_dom2"/>
</dbReference>
<dbReference type="PANTHER" id="PTHR43765:SF2">
    <property type="entry name" value="2-DEHYDROPANTOATE 2-REDUCTASE"/>
    <property type="match status" value="1"/>
</dbReference>
<dbReference type="InterPro" id="IPR013332">
    <property type="entry name" value="KPR_N"/>
</dbReference>
<keyword evidence="15" id="KW-1185">Reference proteome</keyword>
<dbReference type="Pfam" id="PF02558">
    <property type="entry name" value="ApbA"/>
    <property type="match status" value="1"/>
</dbReference>
<sequence>MKVTVIGGGAIGLLVTSYLLTFGHTVQLVTRTKEQTRLIKENGIIKEKNGFIKSHQVDVVTFSKFQANKEDLIIITVKQTSVDSLIDYLRQIIPPETPLLFLQNGMGHLEKARKTLQNPILAGIVTHGAIRQSLTRVCHTGEGEIKIGGERLSGKPLFNLWSNDSTFSITWSPNILVDIKQKLLVNVVVNPLTAIHKVRNGSLLLDSELKKKAYEVFQEARFLLDFPDSEWQNVQRVIHKTAENQSSMLIDILHNRKTEIDALTGYLLEQSEKKNIPIEKIRGIHQRVKEIEKGM</sequence>
<dbReference type="Gene3D" id="3.40.50.720">
    <property type="entry name" value="NAD(P)-binding Rossmann-like Domain"/>
    <property type="match status" value="1"/>
</dbReference>
<dbReference type="EMBL" id="PDOE01000001">
    <property type="protein sequence ID" value="RKL68898.1"/>
    <property type="molecule type" value="Genomic_DNA"/>
</dbReference>
<evidence type="ECO:0000259" key="13">
    <source>
        <dbReference type="Pfam" id="PF08546"/>
    </source>
</evidence>
<organism evidence="14 15">
    <name type="scientific">Salipaludibacillus neizhouensis</name>
    <dbReference type="NCBI Taxonomy" id="885475"/>
    <lineage>
        <taxon>Bacteria</taxon>
        <taxon>Bacillati</taxon>
        <taxon>Bacillota</taxon>
        <taxon>Bacilli</taxon>
        <taxon>Bacillales</taxon>
        <taxon>Bacillaceae</taxon>
    </lineage>
</organism>
<proteinExistence type="inferred from homology"/>
<comment type="function">
    <text evidence="1 11">Catalyzes the NADPH-dependent reduction of ketopantoate into pantoic acid.</text>
</comment>
<dbReference type="InterPro" id="IPR036291">
    <property type="entry name" value="NAD(P)-bd_dom_sf"/>
</dbReference>
<dbReference type="RefSeq" id="WP_110936463.1">
    <property type="nucleotide sequence ID" value="NZ_KZ614146.1"/>
</dbReference>
<keyword evidence="7 11" id="KW-0521">NADP</keyword>
<evidence type="ECO:0000256" key="5">
    <source>
        <dbReference type="ARBA" id="ARBA00019465"/>
    </source>
</evidence>
<dbReference type="InterPro" id="IPR050838">
    <property type="entry name" value="Ketopantoate_reductase"/>
</dbReference>
<evidence type="ECO:0000256" key="7">
    <source>
        <dbReference type="ARBA" id="ARBA00022857"/>
    </source>
</evidence>
<dbReference type="PANTHER" id="PTHR43765">
    <property type="entry name" value="2-DEHYDROPANTOATE 2-REDUCTASE-RELATED"/>
    <property type="match status" value="1"/>
</dbReference>
<evidence type="ECO:0000256" key="3">
    <source>
        <dbReference type="ARBA" id="ARBA00007870"/>
    </source>
</evidence>
<dbReference type="GO" id="GO:0050661">
    <property type="term" value="F:NADP binding"/>
    <property type="evidence" value="ECO:0007669"/>
    <property type="project" value="TreeGrafter"/>
</dbReference>
<dbReference type="InterPro" id="IPR008927">
    <property type="entry name" value="6-PGluconate_DH-like_C_sf"/>
</dbReference>